<evidence type="ECO:0000256" key="2">
    <source>
        <dbReference type="ARBA" id="ARBA00005025"/>
    </source>
</evidence>
<dbReference type="PANTHER" id="PTHR18968:SF9">
    <property type="entry name" value="3D-(3,5_4)-TRIHYDROXYCYCLOHEXANE-1,2-DIONE HYDROLASE"/>
    <property type="match status" value="1"/>
</dbReference>
<keyword evidence="14" id="KW-0378">Hydrolase</keyword>
<keyword evidence="15" id="KW-1185">Reference proteome</keyword>
<dbReference type="RefSeq" id="WP_330502981.1">
    <property type="nucleotide sequence ID" value="NZ_JAZDUE010000001.1"/>
</dbReference>
<evidence type="ECO:0000256" key="3">
    <source>
        <dbReference type="ARBA" id="ARBA00007812"/>
    </source>
</evidence>
<accession>A0ABU7MMV6</accession>
<dbReference type="InterPro" id="IPR029035">
    <property type="entry name" value="DHS-like_NAD/FAD-binding_dom"/>
</dbReference>
<dbReference type="InterPro" id="IPR000399">
    <property type="entry name" value="TPP-bd_CS"/>
</dbReference>
<gene>
    <name evidence="14" type="primary">iolD</name>
    <name evidence="14" type="ORF">V1Y59_01105</name>
</gene>
<name>A0ABU7MMV6_9ACTN</name>
<keyword evidence="8" id="KW-0028">Amino-acid biosynthesis</keyword>
<evidence type="ECO:0000259" key="12">
    <source>
        <dbReference type="Pfam" id="PF02775"/>
    </source>
</evidence>
<evidence type="ECO:0000313" key="14">
    <source>
        <dbReference type="EMBL" id="MEE4021659.1"/>
    </source>
</evidence>
<dbReference type="SUPFAM" id="SSF52518">
    <property type="entry name" value="Thiamin diphosphate-binding fold (THDP-binding)"/>
    <property type="match status" value="2"/>
</dbReference>
<keyword evidence="5" id="KW-0285">Flavoprotein</keyword>
<comment type="catalytic activity">
    <reaction evidence="9">
        <text>2 pyruvate + H(+) = (2S)-2-acetolactate + CO2</text>
        <dbReference type="Rhea" id="RHEA:25249"/>
        <dbReference type="ChEBI" id="CHEBI:15361"/>
        <dbReference type="ChEBI" id="CHEBI:15378"/>
        <dbReference type="ChEBI" id="CHEBI:16526"/>
        <dbReference type="ChEBI" id="CHEBI:58476"/>
        <dbReference type="EC" id="2.2.1.6"/>
    </reaction>
</comment>
<dbReference type="GO" id="GO:0102481">
    <property type="term" value="F:3D-(3,5/4)-trihydroxycyclohexane-1,2-dione hydrolase activity"/>
    <property type="evidence" value="ECO:0007669"/>
    <property type="project" value="UniProtKB-EC"/>
</dbReference>
<feature type="domain" description="Thiamine pyrophosphate enzyme central" evidence="11">
    <location>
        <begin position="235"/>
        <end position="369"/>
    </location>
</feature>
<organism evidence="14 15">
    <name type="scientific">Gordonia prachuapensis</name>
    <dbReference type="NCBI Taxonomy" id="3115651"/>
    <lineage>
        <taxon>Bacteria</taxon>
        <taxon>Bacillati</taxon>
        <taxon>Actinomycetota</taxon>
        <taxon>Actinomycetes</taxon>
        <taxon>Mycobacteriales</taxon>
        <taxon>Gordoniaceae</taxon>
        <taxon>Gordonia</taxon>
    </lineage>
</organism>
<protein>
    <recommendedName>
        <fullName evidence="4">acetolactate synthase</fullName>
        <ecNumber evidence="4">2.2.1.6</ecNumber>
    </recommendedName>
</protein>
<dbReference type="Pfam" id="PF00205">
    <property type="entry name" value="TPP_enzyme_M"/>
    <property type="match status" value="1"/>
</dbReference>
<proteinExistence type="inferred from homology"/>
<reference evidence="14 15" key="1">
    <citation type="submission" date="2024-01" db="EMBL/GenBank/DDBJ databases">
        <title>Draft genome sequence of Gordonia sp. PKS22-38.</title>
        <authorList>
            <person name="Suphannarot A."/>
            <person name="Mingma R."/>
        </authorList>
    </citation>
    <scope>NUCLEOTIDE SEQUENCE [LARGE SCALE GENOMIC DNA]</scope>
    <source>
        <strain evidence="14 15">PKS22-38</strain>
    </source>
</reference>
<evidence type="ECO:0000256" key="9">
    <source>
        <dbReference type="ARBA" id="ARBA00048670"/>
    </source>
</evidence>
<dbReference type="Proteomes" id="UP001335729">
    <property type="component" value="Unassembled WGS sequence"/>
</dbReference>
<dbReference type="InterPro" id="IPR011766">
    <property type="entry name" value="TPP_enzyme_TPP-bd"/>
</dbReference>
<dbReference type="SUPFAM" id="SSF52467">
    <property type="entry name" value="DHS-like NAD/FAD-binding domain"/>
    <property type="match status" value="1"/>
</dbReference>
<evidence type="ECO:0000256" key="6">
    <source>
        <dbReference type="ARBA" id="ARBA00022827"/>
    </source>
</evidence>
<evidence type="ECO:0000256" key="5">
    <source>
        <dbReference type="ARBA" id="ARBA00022630"/>
    </source>
</evidence>
<dbReference type="PROSITE" id="PS00187">
    <property type="entry name" value="TPP_ENZYMES"/>
    <property type="match status" value="1"/>
</dbReference>
<comment type="similarity">
    <text evidence="3 10">Belongs to the TPP enzyme family.</text>
</comment>
<dbReference type="InterPro" id="IPR029061">
    <property type="entry name" value="THDP-binding"/>
</dbReference>
<keyword evidence="8" id="KW-0100">Branched-chain amino acid biosynthesis</keyword>
<dbReference type="InterPro" id="IPR045229">
    <property type="entry name" value="TPP_enz"/>
</dbReference>
<dbReference type="EMBL" id="JAZDUE010000001">
    <property type="protein sequence ID" value="MEE4021659.1"/>
    <property type="molecule type" value="Genomic_DNA"/>
</dbReference>
<dbReference type="InterPro" id="IPR012000">
    <property type="entry name" value="Thiamin_PyroP_enz_cen_dom"/>
</dbReference>
<evidence type="ECO:0000256" key="8">
    <source>
        <dbReference type="ARBA" id="ARBA00023304"/>
    </source>
</evidence>
<feature type="domain" description="Thiamine pyrophosphate enzyme N-terminal TPP-binding" evidence="13">
    <location>
        <begin position="66"/>
        <end position="147"/>
    </location>
</feature>
<dbReference type="EC" id="2.2.1.6" evidence="4"/>
<comment type="pathway">
    <text evidence="2">Amino-acid biosynthesis; L-valine biosynthesis; L-valine from pyruvate: step 1/4.</text>
</comment>
<evidence type="ECO:0000256" key="7">
    <source>
        <dbReference type="ARBA" id="ARBA00023052"/>
    </source>
</evidence>
<evidence type="ECO:0000256" key="4">
    <source>
        <dbReference type="ARBA" id="ARBA00013145"/>
    </source>
</evidence>
<sequence>MMTNRNREPTVRLTVAQAVVRFLAHQHVERDGERNKFFAGCFGIFGHGNVAGLGQALLQNEIEDRDAGRDLSLEYVLGRNEQAMVHSAVAYARMRNRLEAWAVTASVGPGATNMVTGAALATINRLPVLLLPADTFATRASAPVLQELEVPSSGDITVNDAFRPVSRYFDRVWRPEQLPAALLGAMRVLTDPVETGAVTVALPQDVQAEAFDWPESLFAERTWRVARPIPERRAVTEAAEIIRSAKRPLIVAGGGVIYSDATDALAGFCARTGIPVGQSQAGKGSLPYDHPQSVGGIGSTGTTAANALAADADVVIGIGTRYSDFTTASRTAFADPDVRFVNINVAPLDSLKHSGHVVVADAREALEALDGLLTGFSVDPAYRERIGELTREWEATVERAYSPTVVGTNVATGADALTQSTVIGIVNETSDPRDIVVCAAGSMPGDLHKLWRTRDPKGYHVEYGYSCMGYEIAGGVGVAMACPDRDVIVMVGDGSYLMMATELVTAIQENLKLIVVVVQNHGFASIGSLSESLGSQRFGTGYRYRDSGGRLDGPTLPVDLAANAASLGAEVLRAGTADELADAIKAAKAAVRTTVIHVETDPLIGGPDSESWWDVPVSEVSTLRSTQKAYDVYARSKEAQRPYLRPTTPGGEGR</sequence>
<dbReference type="PANTHER" id="PTHR18968">
    <property type="entry name" value="THIAMINE PYROPHOSPHATE ENZYMES"/>
    <property type="match status" value="1"/>
</dbReference>
<keyword evidence="7 10" id="KW-0786">Thiamine pyrophosphate</keyword>
<evidence type="ECO:0000259" key="13">
    <source>
        <dbReference type="Pfam" id="PF02776"/>
    </source>
</evidence>
<dbReference type="CDD" id="cd07035">
    <property type="entry name" value="TPP_PYR_POX_like"/>
    <property type="match status" value="1"/>
</dbReference>
<dbReference type="CDD" id="cd02003">
    <property type="entry name" value="TPP_IolD"/>
    <property type="match status" value="1"/>
</dbReference>
<dbReference type="Gene3D" id="3.40.50.1220">
    <property type="entry name" value="TPP-binding domain"/>
    <property type="match status" value="1"/>
</dbReference>
<dbReference type="Pfam" id="PF02776">
    <property type="entry name" value="TPP_enzyme_N"/>
    <property type="match status" value="1"/>
</dbReference>
<comment type="caution">
    <text evidence="14">The sequence shown here is derived from an EMBL/GenBank/DDBJ whole genome shotgun (WGS) entry which is preliminary data.</text>
</comment>
<keyword evidence="6" id="KW-0274">FAD</keyword>
<evidence type="ECO:0000313" key="15">
    <source>
        <dbReference type="Proteomes" id="UP001335729"/>
    </source>
</evidence>
<evidence type="ECO:0000259" key="11">
    <source>
        <dbReference type="Pfam" id="PF00205"/>
    </source>
</evidence>
<feature type="domain" description="Thiamine pyrophosphate enzyme TPP-binding" evidence="12">
    <location>
        <begin position="440"/>
        <end position="598"/>
    </location>
</feature>
<evidence type="ECO:0000256" key="1">
    <source>
        <dbReference type="ARBA" id="ARBA00004974"/>
    </source>
</evidence>
<evidence type="ECO:0000256" key="10">
    <source>
        <dbReference type="RuleBase" id="RU362132"/>
    </source>
</evidence>
<comment type="pathway">
    <text evidence="1">Amino-acid biosynthesis; L-isoleucine biosynthesis; L-isoleucine from 2-oxobutanoate: step 1/4.</text>
</comment>
<dbReference type="NCBIfam" id="TIGR04377">
    <property type="entry name" value="myo_inos_iolD"/>
    <property type="match status" value="1"/>
</dbReference>
<dbReference type="InterPro" id="IPR030817">
    <property type="entry name" value="Myo_inos_IolD"/>
</dbReference>
<dbReference type="InterPro" id="IPR012001">
    <property type="entry name" value="Thiamin_PyroP_enz_TPP-bd_dom"/>
</dbReference>
<dbReference type="Pfam" id="PF02775">
    <property type="entry name" value="TPP_enzyme_C"/>
    <property type="match status" value="1"/>
</dbReference>
<dbReference type="Gene3D" id="3.40.50.970">
    <property type="match status" value="2"/>
</dbReference>